<dbReference type="PANTHER" id="PTHR30535:SF34">
    <property type="entry name" value="MOLYBDATE-BINDING PROTEIN MOLA"/>
    <property type="match status" value="1"/>
</dbReference>
<feature type="domain" description="Fe/B12 periplasmic-binding" evidence="2">
    <location>
        <begin position="45"/>
        <end position="320"/>
    </location>
</feature>
<name>A0A4S5E317_9ACTN</name>
<proteinExistence type="inferred from homology"/>
<dbReference type="InterPro" id="IPR050902">
    <property type="entry name" value="ABC_Transporter_SBP"/>
</dbReference>
<accession>A0A4S5E317</accession>
<protein>
    <submittedName>
        <fullName evidence="3">Iron ABC transporter substrate-binding protein</fullName>
    </submittedName>
</protein>
<dbReference type="OrthoDB" id="9775594at2"/>
<sequence>MAATVAALAAGCGSSSSDASPPAPTTQVVTSLSGEKVTAPLKINRIAEQFPAHTVTDIMLGVGDKLVDIPQNVKTIPFLRKVYPGINGLPELFRNGGKVNMEELLKLKPDVVSTISGGDTLTPFKQAGLPAINMDFNTFPQLVPSIQLAGKVYGGTAATKAKAYNDYVTAKLAMVQSRLAKLPATEKPSVVHIASYPPVVVDGGKSLIDGWINIAGGTDSASGVKGTHVTVSMEQLLQWNPDVLIVETPGGDQGLAANSAQSVIDNLAKSPGWADLKAVKAGRVYLNPQGLYPWDRFGPEEALQIQWAAKVLHPEVFTDLDIRSEAKSFYAKFFNYHTTEADLDQILQVGAK</sequence>
<dbReference type="InterPro" id="IPR002491">
    <property type="entry name" value="ABC_transptr_periplasmic_BD"/>
</dbReference>
<evidence type="ECO:0000256" key="1">
    <source>
        <dbReference type="ARBA" id="ARBA00008814"/>
    </source>
</evidence>
<evidence type="ECO:0000313" key="4">
    <source>
        <dbReference type="Proteomes" id="UP000305282"/>
    </source>
</evidence>
<dbReference type="Proteomes" id="UP000305282">
    <property type="component" value="Unassembled WGS sequence"/>
</dbReference>
<comment type="similarity">
    <text evidence="1">Belongs to the bacterial solute-binding protein 8 family.</text>
</comment>
<reference evidence="3 4" key="1">
    <citation type="submission" date="2019-04" db="EMBL/GenBank/DDBJ databases">
        <title>Draft genome sequences for three unisolated Alnus-infective Frankia Sp+ strains, AgTrS, AiOr and AvVan, the first sequenced Frankia strains able to sporulate in-planta.</title>
        <authorList>
            <person name="Bethencourt L."/>
            <person name="Vautrin F."/>
            <person name="Taib N."/>
            <person name="Dubost A."/>
            <person name="Castro-Garcia L."/>
            <person name="Imbaud O."/>
            <person name="Abrouk D."/>
            <person name="Fournier P."/>
            <person name="Briolay J."/>
            <person name="Nguyen A."/>
            <person name="Normand P."/>
            <person name="Fernandez M.P."/>
            <person name="Brochier-Armanet C."/>
            <person name="Herrera-Belaroussi A."/>
        </authorList>
    </citation>
    <scope>NUCLEOTIDE SEQUENCE [LARGE SCALE GENOMIC DNA]</scope>
    <source>
        <strain evidence="3 4">AvVan</strain>
    </source>
</reference>
<dbReference type="PROSITE" id="PS50983">
    <property type="entry name" value="FE_B12_PBP"/>
    <property type="match status" value="1"/>
</dbReference>
<organism evidence="3 4">
    <name type="scientific">Candidatus Frankia alpina</name>
    <dbReference type="NCBI Taxonomy" id="2699483"/>
    <lineage>
        <taxon>Bacteria</taxon>
        <taxon>Bacillati</taxon>
        <taxon>Actinomycetota</taxon>
        <taxon>Actinomycetes</taxon>
        <taxon>Frankiales</taxon>
        <taxon>Frankiaceae</taxon>
        <taxon>Frankia</taxon>
    </lineage>
</organism>
<dbReference type="SUPFAM" id="SSF53807">
    <property type="entry name" value="Helical backbone' metal receptor"/>
    <property type="match status" value="1"/>
</dbReference>
<dbReference type="AlphaFoldDB" id="A0A4S5E317"/>
<gene>
    <name evidence="3" type="ORF">E7Y31_17090</name>
</gene>
<dbReference type="Gene3D" id="3.40.50.1980">
    <property type="entry name" value="Nitrogenase molybdenum iron protein domain"/>
    <property type="match status" value="2"/>
</dbReference>
<comment type="caution">
    <text evidence="3">The sequence shown here is derived from an EMBL/GenBank/DDBJ whole genome shotgun (WGS) entry which is preliminary data.</text>
</comment>
<dbReference type="Pfam" id="PF01497">
    <property type="entry name" value="Peripla_BP_2"/>
    <property type="match status" value="1"/>
</dbReference>
<evidence type="ECO:0000259" key="2">
    <source>
        <dbReference type="PROSITE" id="PS50983"/>
    </source>
</evidence>
<dbReference type="PANTHER" id="PTHR30535">
    <property type="entry name" value="VITAMIN B12-BINDING PROTEIN"/>
    <property type="match status" value="1"/>
</dbReference>
<keyword evidence="4" id="KW-1185">Reference proteome</keyword>
<dbReference type="EMBL" id="SSXH01000502">
    <property type="protein sequence ID" value="THJ65750.1"/>
    <property type="molecule type" value="Genomic_DNA"/>
</dbReference>
<evidence type="ECO:0000313" key="3">
    <source>
        <dbReference type="EMBL" id="THJ65750.1"/>
    </source>
</evidence>
<dbReference type="RefSeq" id="WP_136448972.1">
    <property type="nucleotide sequence ID" value="NZ_SSXH01000502.1"/>
</dbReference>